<name>A0ABT6UT31_9GAMM</name>
<protein>
    <submittedName>
        <fullName evidence="1">Uncharacterized protein</fullName>
    </submittedName>
</protein>
<dbReference type="EMBL" id="JASCSA010000008">
    <property type="protein sequence ID" value="MDI5884954.1"/>
    <property type="molecule type" value="Genomic_DNA"/>
</dbReference>
<gene>
    <name evidence="1" type="ORF">QLT01_11375</name>
</gene>
<accession>A0ABT6UT31</accession>
<organism evidence="1 2">
    <name type="scientific">Cobetia amphilecti</name>
    <dbReference type="NCBI Taxonomy" id="1055104"/>
    <lineage>
        <taxon>Bacteria</taxon>
        <taxon>Pseudomonadati</taxon>
        <taxon>Pseudomonadota</taxon>
        <taxon>Gammaproteobacteria</taxon>
        <taxon>Oceanospirillales</taxon>
        <taxon>Halomonadaceae</taxon>
        <taxon>Cobetia</taxon>
    </lineage>
</organism>
<sequence>MEQLGWCRSASGLDRRLLQDSPVVQADLDVQRQRGRALQAEQATGQLEAAFAGKVHSLNPALREGGWVG</sequence>
<evidence type="ECO:0000313" key="2">
    <source>
        <dbReference type="Proteomes" id="UP001229025"/>
    </source>
</evidence>
<proteinExistence type="predicted"/>
<dbReference type="Proteomes" id="UP001229025">
    <property type="component" value="Unassembled WGS sequence"/>
</dbReference>
<keyword evidence="2" id="KW-1185">Reference proteome</keyword>
<dbReference type="RefSeq" id="WP_131432200.1">
    <property type="nucleotide sequence ID" value="NZ_CP136695.1"/>
</dbReference>
<evidence type="ECO:0000313" key="1">
    <source>
        <dbReference type="EMBL" id="MDI5884954.1"/>
    </source>
</evidence>
<comment type="caution">
    <text evidence="1">The sequence shown here is derived from an EMBL/GenBank/DDBJ whole genome shotgun (WGS) entry which is preliminary data.</text>
</comment>
<dbReference type="GeneID" id="97326642"/>
<reference evidence="2" key="1">
    <citation type="submission" date="2023-07" db="EMBL/GenBank/DDBJ databases">
        <title>Genome-based characterization of strain KMM 296 and proposal for reclassification of Cobetia litoralis and Cobetia pacifica, and emended description of the species Cobetia amphilecti and Cobetia marina.</title>
        <authorList>
            <person name="Balabanova L."/>
            <person name="Nedashkovskaya O."/>
        </authorList>
    </citation>
    <scope>NUCLEOTIDE SEQUENCE [LARGE SCALE GENOMIC DNA]</scope>
    <source>
        <strain evidence="2">NRIC 0815</strain>
    </source>
</reference>